<comment type="similarity">
    <text evidence="5">Belongs to the tannase family.</text>
</comment>
<dbReference type="PANTHER" id="PTHR33938">
    <property type="entry name" value="FERULOYL ESTERASE B-RELATED"/>
    <property type="match status" value="1"/>
</dbReference>
<dbReference type="EC" id="3.1.1.-" evidence="5"/>
<dbReference type="Pfam" id="PF07519">
    <property type="entry name" value="Tannase"/>
    <property type="match status" value="1"/>
</dbReference>
<accession>A0A6G1L4N0</accession>
<dbReference type="GO" id="GO:0052689">
    <property type="term" value="F:carboxylic ester hydrolase activity"/>
    <property type="evidence" value="ECO:0007669"/>
    <property type="project" value="UniProtKB-KW"/>
</dbReference>
<gene>
    <name evidence="6" type="ORF">EJ03DRAFT_143756</name>
</gene>
<name>A0A6G1L4N0_9PEZI</name>
<dbReference type="Proteomes" id="UP000799436">
    <property type="component" value="Unassembled WGS sequence"/>
</dbReference>
<keyword evidence="2" id="KW-0732">Signal</keyword>
<sequence>MSGHSGGFQERNGSMDLRRTADRVCWGALTVVHPPKTPPKPPCTHLVFSGRARPAWRPPPRFPPSAGAGAVAGHLDGGFGLDVLFSLANATANWEATCTSGYQAIWEDTIIGEDLAEKASNTSRKVYSYYQGCSEGGSEEWSQVQRFADAFDGAVIGAPAFRYAFQQVYHVFSSLVEVLQGYYPPRCELEAIVNATITACDPLDRLHRRCHCP</sequence>
<keyword evidence="1" id="KW-0719">Serine esterase</keyword>
<reference evidence="6" key="1">
    <citation type="journal article" date="2020" name="Stud. Mycol.">
        <title>101 Dothideomycetes genomes: a test case for predicting lifestyles and emergence of pathogens.</title>
        <authorList>
            <person name="Haridas S."/>
            <person name="Albert R."/>
            <person name="Binder M."/>
            <person name="Bloem J."/>
            <person name="Labutti K."/>
            <person name="Salamov A."/>
            <person name="Andreopoulos B."/>
            <person name="Baker S."/>
            <person name="Barry K."/>
            <person name="Bills G."/>
            <person name="Bluhm B."/>
            <person name="Cannon C."/>
            <person name="Castanera R."/>
            <person name="Culley D."/>
            <person name="Daum C."/>
            <person name="Ezra D."/>
            <person name="Gonzalez J."/>
            <person name="Henrissat B."/>
            <person name="Kuo A."/>
            <person name="Liang C."/>
            <person name="Lipzen A."/>
            <person name="Lutzoni F."/>
            <person name="Magnuson J."/>
            <person name="Mondo S."/>
            <person name="Nolan M."/>
            <person name="Ohm R."/>
            <person name="Pangilinan J."/>
            <person name="Park H.-J."/>
            <person name="Ramirez L."/>
            <person name="Alfaro M."/>
            <person name="Sun H."/>
            <person name="Tritt A."/>
            <person name="Yoshinaga Y."/>
            <person name="Zwiers L.-H."/>
            <person name="Turgeon B."/>
            <person name="Goodwin S."/>
            <person name="Spatafora J."/>
            <person name="Crous P."/>
            <person name="Grigoriev I."/>
        </authorList>
    </citation>
    <scope>NUCLEOTIDE SEQUENCE</scope>
    <source>
        <strain evidence="6">CBS 116005</strain>
    </source>
</reference>
<proteinExistence type="inferred from homology"/>
<keyword evidence="3 5" id="KW-0378">Hydrolase</keyword>
<evidence type="ECO:0000256" key="4">
    <source>
        <dbReference type="ARBA" id="ARBA00023157"/>
    </source>
</evidence>
<evidence type="ECO:0000256" key="3">
    <source>
        <dbReference type="ARBA" id="ARBA00022801"/>
    </source>
</evidence>
<keyword evidence="7" id="KW-1185">Reference proteome</keyword>
<evidence type="ECO:0000256" key="2">
    <source>
        <dbReference type="ARBA" id="ARBA00022729"/>
    </source>
</evidence>
<dbReference type="InterPro" id="IPR011118">
    <property type="entry name" value="Tannase/feruloyl_esterase"/>
</dbReference>
<organism evidence="6 7">
    <name type="scientific">Teratosphaeria nubilosa</name>
    <dbReference type="NCBI Taxonomy" id="161662"/>
    <lineage>
        <taxon>Eukaryota</taxon>
        <taxon>Fungi</taxon>
        <taxon>Dikarya</taxon>
        <taxon>Ascomycota</taxon>
        <taxon>Pezizomycotina</taxon>
        <taxon>Dothideomycetes</taxon>
        <taxon>Dothideomycetidae</taxon>
        <taxon>Mycosphaerellales</taxon>
        <taxon>Teratosphaeriaceae</taxon>
        <taxon>Teratosphaeria</taxon>
    </lineage>
</organism>
<evidence type="ECO:0000313" key="7">
    <source>
        <dbReference type="Proteomes" id="UP000799436"/>
    </source>
</evidence>
<keyword evidence="4" id="KW-1015">Disulfide bond</keyword>
<evidence type="ECO:0000313" key="6">
    <source>
        <dbReference type="EMBL" id="KAF2767650.1"/>
    </source>
</evidence>
<dbReference type="OrthoDB" id="3039123at2759"/>
<dbReference type="AlphaFoldDB" id="A0A6G1L4N0"/>
<dbReference type="PANTHER" id="PTHR33938:SF16">
    <property type="entry name" value="CARBOXYLIC ESTER HYDROLASE"/>
    <property type="match status" value="1"/>
</dbReference>
<evidence type="ECO:0000256" key="5">
    <source>
        <dbReference type="RuleBase" id="RU361238"/>
    </source>
</evidence>
<evidence type="ECO:0000256" key="1">
    <source>
        <dbReference type="ARBA" id="ARBA00022487"/>
    </source>
</evidence>
<protein>
    <recommendedName>
        <fullName evidence="5">Carboxylic ester hydrolase</fullName>
        <ecNumber evidence="5">3.1.1.-</ecNumber>
    </recommendedName>
</protein>
<dbReference type="EMBL" id="ML995853">
    <property type="protein sequence ID" value="KAF2767650.1"/>
    <property type="molecule type" value="Genomic_DNA"/>
</dbReference>